<keyword evidence="1" id="KW-0732">Signal</keyword>
<evidence type="ECO:0000313" key="2">
    <source>
        <dbReference type="EMBL" id="KAI1700794.1"/>
    </source>
</evidence>
<proteinExistence type="predicted"/>
<evidence type="ECO:0000256" key="1">
    <source>
        <dbReference type="SAM" id="SignalP"/>
    </source>
</evidence>
<protein>
    <submittedName>
        <fullName evidence="2">Uncharacterized protein</fullName>
    </submittedName>
</protein>
<dbReference type="AlphaFoldDB" id="A0AAD4QZW5"/>
<reference evidence="2" key="1">
    <citation type="submission" date="2022-01" db="EMBL/GenBank/DDBJ databases">
        <title>Genome Sequence Resource for Two Populations of Ditylenchus destructor, the Migratory Endoparasitic Phytonematode.</title>
        <authorList>
            <person name="Zhang H."/>
            <person name="Lin R."/>
            <person name="Xie B."/>
        </authorList>
    </citation>
    <scope>NUCLEOTIDE SEQUENCE</scope>
    <source>
        <strain evidence="2">BazhouSP</strain>
    </source>
</reference>
<feature type="chain" id="PRO_5041960870" evidence="1">
    <location>
        <begin position="25"/>
        <end position="165"/>
    </location>
</feature>
<gene>
    <name evidence="2" type="ORF">DdX_16483</name>
</gene>
<sequence>MSGIKLIALVSVFCVLYSANFVETDDKDQRKIKDVGIGPTISNLLPPGEIKDKFDKLEMQDMKDAMEFFGQALKFENLDHLLGKLYEKNPEAANFIRLVLDKMGCDKEDQKQNCMPKMKKIKDALKSLLDPLSAFKDQIMAALMGMIMMMQNAILASSIMQMLSS</sequence>
<accession>A0AAD4QZW5</accession>
<feature type="signal peptide" evidence="1">
    <location>
        <begin position="1"/>
        <end position="24"/>
    </location>
</feature>
<evidence type="ECO:0000313" key="3">
    <source>
        <dbReference type="Proteomes" id="UP001201812"/>
    </source>
</evidence>
<comment type="caution">
    <text evidence="2">The sequence shown here is derived from an EMBL/GenBank/DDBJ whole genome shotgun (WGS) entry which is preliminary data.</text>
</comment>
<dbReference type="Proteomes" id="UP001201812">
    <property type="component" value="Unassembled WGS sequence"/>
</dbReference>
<name>A0AAD4QZW5_9BILA</name>
<organism evidence="2 3">
    <name type="scientific">Ditylenchus destructor</name>
    <dbReference type="NCBI Taxonomy" id="166010"/>
    <lineage>
        <taxon>Eukaryota</taxon>
        <taxon>Metazoa</taxon>
        <taxon>Ecdysozoa</taxon>
        <taxon>Nematoda</taxon>
        <taxon>Chromadorea</taxon>
        <taxon>Rhabditida</taxon>
        <taxon>Tylenchina</taxon>
        <taxon>Tylenchomorpha</taxon>
        <taxon>Sphaerularioidea</taxon>
        <taxon>Anguinidae</taxon>
        <taxon>Anguininae</taxon>
        <taxon>Ditylenchus</taxon>
    </lineage>
</organism>
<dbReference type="EMBL" id="JAKKPZ010000134">
    <property type="protein sequence ID" value="KAI1700794.1"/>
    <property type="molecule type" value="Genomic_DNA"/>
</dbReference>
<keyword evidence="3" id="KW-1185">Reference proteome</keyword>